<dbReference type="EMBL" id="BSXT01000570">
    <property type="protein sequence ID" value="GMF30224.1"/>
    <property type="molecule type" value="Genomic_DNA"/>
</dbReference>
<dbReference type="OrthoDB" id="10505131at2759"/>
<gene>
    <name evidence="2" type="ORF">Pfra01_000663800</name>
</gene>
<comment type="caution">
    <text evidence="2">The sequence shown here is derived from an EMBL/GenBank/DDBJ whole genome shotgun (WGS) entry which is preliminary data.</text>
</comment>
<dbReference type="AlphaFoldDB" id="A0A9W6UDD4"/>
<evidence type="ECO:0000256" key="1">
    <source>
        <dbReference type="SAM" id="MobiDB-lite"/>
    </source>
</evidence>
<sequence>MGNRSIESDRGAVPSRPELKAEVDGLHRKNRYNNISMSSAYHFRVSTHKGKKYDAVFADGRIVSFGAIKRKGEPYQQYRDRTTLKAYREYDHKDKKRRERYYKLHGPIDNDNKYTADWFSKTFLGDYIATMGCVPSKELKTNLTTDEPRQIVGSTMLQADKIIVLGDSVFLPTKTPEGDSAILEVSISDKKIQSIKAMQIDLYEAVLLR</sequence>
<dbReference type="Proteomes" id="UP001165121">
    <property type="component" value="Unassembled WGS sequence"/>
</dbReference>
<reference evidence="2" key="1">
    <citation type="submission" date="2023-04" db="EMBL/GenBank/DDBJ databases">
        <title>Phytophthora fragariaefolia NBRC 109709.</title>
        <authorList>
            <person name="Ichikawa N."/>
            <person name="Sato H."/>
            <person name="Tonouchi N."/>
        </authorList>
    </citation>
    <scope>NUCLEOTIDE SEQUENCE</scope>
    <source>
        <strain evidence="2">NBRC 109709</strain>
    </source>
</reference>
<organism evidence="2 3">
    <name type="scientific">Phytophthora fragariaefolia</name>
    <dbReference type="NCBI Taxonomy" id="1490495"/>
    <lineage>
        <taxon>Eukaryota</taxon>
        <taxon>Sar</taxon>
        <taxon>Stramenopiles</taxon>
        <taxon>Oomycota</taxon>
        <taxon>Peronosporomycetes</taxon>
        <taxon>Peronosporales</taxon>
        <taxon>Peronosporaceae</taxon>
        <taxon>Phytophthora</taxon>
    </lineage>
</organism>
<keyword evidence="3" id="KW-1185">Reference proteome</keyword>
<protein>
    <submittedName>
        <fullName evidence="2">Unnamed protein product</fullName>
    </submittedName>
</protein>
<name>A0A9W6UDD4_9STRA</name>
<evidence type="ECO:0000313" key="3">
    <source>
        <dbReference type="Proteomes" id="UP001165121"/>
    </source>
</evidence>
<feature type="compositionally biased region" description="Basic and acidic residues" evidence="1">
    <location>
        <begin position="1"/>
        <end position="10"/>
    </location>
</feature>
<evidence type="ECO:0000313" key="2">
    <source>
        <dbReference type="EMBL" id="GMF30224.1"/>
    </source>
</evidence>
<feature type="region of interest" description="Disordered" evidence="1">
    <location>
        <begin position="1"/>
        <end position="20"/>
    </location>
</feature>
<accession>A0A9W6UDD4</accession>
<proteinExistence type="predicted"/>